<dbReference type="PANTHER" id="PTHR23077:SF144">
    <property type="entry name" value="PROTEASOME-ASSOCIATED ATPASE"/>
    <property type="match status" value="1"/>
</dbReference>
<feature type="binding site" evidence="4">
    <location>
        <begin position="231"/>
        <end position="236"/>
    </location>
    <ligand>
        <name>ATP</name>
        <dbReference type="ChEBI" id="CHEBI:30616"/>
    </ligand>
</feature>
<dbReference type="Pfam" id="PF00004">
    <property type="entry name" value="AAA"/>
    <property type="match status" value="1"/>
</dbReference>
<evidence type="ECO:0000256" key="4">
    <source>
        <dbReference type="HAMAP-Rule" id="MF_02112"/>
    </source>
</evidence>
<protein>
    <recommendedName>
        <fullName evidence="4">AAA ATPase forming ring-shaped complexes</fullName>
        <shortName evidence="4">ARC</shortName>
    </recommendedName>
</protein>
<dbReference type="SMART" id="SM00382">
    <property type="entry name" value="AAA"/>
    <property type="match status" value="1"/>
</dbReference>
<reference evidence="8" key="2">
    <citation type="submission" date="2015-05" db="EMBL/GenBank/DDBJ databases">
        <title>Complete genome sequence of Corynebacterium uterequi DSM 45634, isolated from the uterus of a maiden mare.</title>
        <authorList>
            <person name="Ruckert C."/>
            <person name="Albersmeier A."/>
            <person name="Winkler A."/>
            <person name="Tauch A."/>
        </authorList>
    </citation>
    <scope>NUCLEOTIDE SEQUENCE [LARGE SCALE GENOMIC DNA]</scope>
    <source>
        <strain evidence="8">DSM 45634</strain>
    </source>
</reference>
<feature type="domain" description="AAA+ ATPase" evidence="6">
    <location>
        <begin position="220"/>
        <end position="364"/>
    </location>
</feature>
<dbReference type="GO" id="GO:0005524">
    <property type="term" value="F:ATP binding"/>
    <property type="evidence" value="ECO:0007669"/>
    <property type="project" value="UniProtKB-UniRule"/>
</dbReference>
<evidence type="ECO:0000313" key="7">
    <source>
        <dbReference type="EMBL" id="AKK11086.1"/>
    </source>
</evidence>
<dbReference type="HAMAP" id="MF_02112">
    <property type="entry name" value="ARC_ATPase"/>
    <property type="match status" value="1"/>
</dbReference>
<evidence type="ECO:0000256" key="2">
    <source>
        <dbReference type="ARBA" id="ARBA00022840"/>
    </source>
</evidence>
<dbReference type="GO" id="GO:0019941">
    <property type="term" value="P:modification-dependent protein catabolic process"/>
    <property type="evidence" value="ECO:0007669"/>
    <property type="project" value="InterPro"/>
</dbReference>
<keyword evidence="1 4" id="KW-0547">Nucleotide-binding</keyword>
<comment type="subunit">
    <text evidence="4">Homohexamer. Assembles into a hexameric ring structure.</text>
</comment>
<accession>A0A0G3HCG7</accession>
<dbReference type="InterPro" id="IPR003959">
    <property type="entry name" value="ATPase_AAA_core"/>
</dbReference>
<keyword evidence="7" id="KW-0647">Proteasome</keyword>
<evidence type="ECO:0000256" key="5">
    <source>
        <dbReference type="RuleBase" id="RU003651"/>
    </source>
</evidence>
<dbReference type="STRING" id="1072256.CUTER_05445"/>
<dbReference type="KEGG" id="cut:CUTER_05445"/>
<dbReference type="FunFam" id="3.40.50.300:FF:001025">
    <property type="entry name" value="ATPase family, AAA domain-containing 2B"/>
    <property type="match status" value="1"/>
</dbReference>
<dbReference type="Gene3D" id="2.40.50.140">
    <property type="entry name" value="Nucleic acid-binding proteins"/>
    <property type="match status" value="2"/>
</dbReference>
<dbReference type="GO" id="GO:0000502">
    <property type="term" value="C:proteasome complex"/>
    <property type="evidence" value="ECO:0007669"/>
    <property type="project" value="UniProtKB-KW"/>
</dbReference>
<organism evidence="7 8">
    <name type="scientific">Corynebacterium uterequi</name>
    <dbReference type="NCBI Taxonomy" id="1072256"/>
    <lineage>
        <taxon>Bacteria</taxon>
        <taxon>Bacillati</taxon>
        <taxon>Actinomycetota</taxon>
        <taxon>Actinomycetes</taxon>
        <taxon>Mycobacteriales</taxon>
        <taxon>Corynebacteriaceae</taxon>
        <taxon>Corynebacterium</taxon>
    </lineage>
</organism>
<gene>
    <name evidence="4 7" type="primary">arc</name>
    <name evidence="7" type="ORF">CUTER_05445</name>
</gene>
<dbReference type="PROSITE" id="PS00674">
    <property type="entry name" value="AAA"/>
    <property type="match status" value="1"/>
</dbReference>
<dbReference type="InterPro" id="IPR027417">
    <property type="entry name" value="P-loop_NTPase"/>
</dbReference>
<dbReference type="GO" id="GO:0010498">
    <property type="term" value="P:proteasomal protein catabolic process"/>
    <property type="evidence" value="ECO:0007669"/>
    <property type="project" value="InterPro"/>
</dbReference>
<evidence type="ECO:0000256" key="3">
    <source>
        <dbReference type="ARBA" id="ARBA00023054"/>
    </source>
</evidence>
<dbReference type="InterPro" id="IPR032501">
    <property type="entry name" value="Prot_ATP_ID_OB_2nd"/>
</dbReference>
<dbReference type="InterPro" id="IPR022482">
    <property type="entry name" value="Proteasome_ATPase"/>
</dbReference>
<dbReference type="Gene3D" id="1.10.8.60">
    <property type="match status" value="1"/>
</dbReference>
<dbReference type="Proteomes" id="UP000035548">
    <property type="component" value="Chromosome"/>
</dbReference>
<dbReference type="AlphaFoldDB" id="A0A0G3HCG7"/>
<dbReference type="InterPro" id="IPR050168">
    <property type="entry name" value="AAA_ATPase_domain"/>
</dbReference>
<dbReference type="PATRIC" id="fig|1072256.5.peg.1076"/>
<dbReference type="Gene3D" id="3.40.50.300">
    <property type="entry name" value="P-loop containing nucleotide triphosphate hydrolases"/>
    <property type="match status" value="1"/>
</dbReference>
<keyword evidence="8" id="KW-1185">Reference proteome</keyword>
<evidence type="ECO:0000256" key="1">
    <source>
        <dbReference type="ARBA" id="ARBA00022741"/>
    </source>
</evidence>
<dbReference type="RefSeq" id="WP_144412269.1">
    <property type="nucleotide sequence ID" value="NZ_CP011546.1"/>
</dbReference>
<dbReference type="InterPro" id="IPR003960">
    <property type="entry name" value="ATPase_AAA_CS"/>
</dbReference>
<name>A0A0G3HCG7_9CORY</name>
<dbReference type="PANTHER" id="PTHR23077">
    <property type="entry name" value="AAA-FAMILY ATPASE"/>
    <property type="match status" value="1"/>
</dbReference>
<dbReference type="Gene3D" id="1.20.5.170">
    <property type="match status" value="1"/>
</dbReference>
<dbReference type="InterPro" id="IPR003593">
    <property type="entry name" value="AAA+_ATPase"/>
</dbReference>
<reference evidence="7 8" key="1">
    <citation type="journal article" date="2015" name="Genome Announc.">
        <title>Virulence Factor Genes Detected in the Complete Genome Sequence of Corynebacterium uterequi DSM 45634, Isolated from the Uterus of a Maiden Mare.</title>
        <authorList>
            <person name="Ruckert C."/>
            <person name="Kriete M."/>
            <person name="Jaenicke S."/>
            <person name="Winkler A."/>
            <person name="Tauch A."/>
        </authorList>
    </citation>
    <scope>NUCLEOTIDE SEQUENCE [LARGE SCALE GENOMIC DNA]</scope>
    <source>
        <strain evidence="7 8">DSM 45634</strain>
    </source>
</reference>
<sequence>MSETTVSLRQDNAELKREVRALGLRNTKLAEMLKASRDRLAQMNAQVEALAEPASTFGVVLAVPCPGQADISTQGRRMRVKVSPNVAELTPGALVRLGEGYVVVEDCGFAAAGDLFTLVEKIGPDRAVVQGPQGDEHLVHLAAALTDGARAGDTVLADVKAGVAVEKVDKAEITQLALEEVPDVTFADIGGLDAQIEQIRDSVELPFAHPELFRSYQLTPPKGVLLYGPPGNGKTMIAKAIAHSLGSDGSYFLNVKGPELLNKYVGETERRIRLIFERARELAGEGRPVIIFFDEMESLFRTRGSGVSSDMETTIVPQLLTEMDGVEDLSNVIIVGATNREELIDPAILRPGRLDIKVRIGRPDRAGAADIVARHLTEATPHDGDLADLTATIVDALFAPKQYVELTLADGSTETLYYRDFVTGAMIANVVDRAKKAAIKDHLAGVSTAGVSARHLIDAVAAEQSESEDLPNTASPDEWSRITGRHGLRVVSARVLT</sequence>
<keyword evidence="3" id="KW-0175">Coiled coil</keyword>
<proteinExistence type="inferred from homology"/>
<dbReference type="InterPro" id="IPR041626">
    <property type="entry name" value="Prot_ATP_ID_OB_N"/>
</dbReference>
<dbReference type="GO" id="GO:0016887">
    <property type="term" value="F:ATP hydrolysis activity"/>
    <property type="evidence" value="ECO:0007669"/>
    <property type="project" value="UniProtKB-UniRule"/>
</dbReference>
<keyword evidence="2 4" id="KW-0067">ATP-binding</keyword>
<dbReference type="EMBL" id="CP011546">
    <property type="protein sequence ID" value="AKK11086.1"/>
    <property type="molecule type" value="Genomic_DNA"/>
</dbReference>
<dbReference type="Pfam" id="PF17758">
    <property type="entry name" value="Prot_ATP_ID_OB_N"/>
    <property type="match status" value="1"/>
</dbReference>
<dbReference type="OrthoDB" id="9809379at2"/>
<dbReference type="InterPro" id="IPR012340">
    <property type="entry name" value="NA-bd_OB-fold"/>
</dbReference>
<evidence type="ECO:0000313" key="8">
    <source>
        <dbReference type="Proteomes" id="UP000035548"/>
    </source>
</evidence>
<comment type="similarity">
    <text evidence="4 5">Belongs to the AAA ATPase family.</text>
</comment>
<evidence type="ECO:0000259" key="6">
    <source>
        <dbReference type="SMART" id="SM00382"/>
    </source>
</evidence>
<dbReference type="NCBIfam" id="TIGR03689">
    <property type="entry name" value="pup_AAA"/>
    <property type="match status" value="1"/>
</dbReference>
<dbReference type="SUPFAM" id="SSF52540">
    <property type="entry name" value="P-loop containing nucleoside triphosphate hydrolases"/>
    <property type="match status" value="1"/>
</dbReference>
<dbReference type="Pfam" id="PF16450">
    <property type="entry name" value="Prot_ATP_ID_OB_C"/>
    <property type="match status" value="1"/>
</dbReference>